<evidence type="ECO:0000256" key="3">
    <source>
        <dbReference type="ARBA" id="ARBA00023274"/>
    </source>
</evidence>
<protein>
    <submittedName>
        <fullName evidence="5">Uncharacterized protein</fullName>
    </submittedName>
</protein>
<dbReference type="InterPro" id="IPR009068">
    <property type="entry name" value="uS15_NS1_RNA-bd_sf"/>
</dbReference>
<keyword evidence="2" id="KW-0689">Ribosomal protein</keyword>
<evidence type="ECO:0000256" key="1">
    <source>
        <dbReference type="ARBA" id="ARBA00008434"/>
    </source>
</evidence>
<gene>
    <name evidence="5" type="ORF">Nepgr_024004</name>
</gene>
<reference evidence="5" key="1">
    <citation type="submission" date="2023-05" db="EMBL/GenBank/DDBJ databases">
        <title>Nepenthes gracilis genome sequencing.</title>
        <authorList>
            <person name="Fukushima K."/>
        </authorList>
    </citation>
    <scope>NUCLEOTIDE SEQUENCE</scope>
    <source>
        <strain evidence="5">SING2019-196</strain>
    </source>
</reference>
<dbReference type="SUPFAM" id="SSF47060">
    <property type="entry name" value="S15/NS1 RNA-binding domain"/>
    <property type="match status" value="1"/>
</dbReference>
<feature type="compositionally biased region" description="Basic and acidic residues" evidence="4">
    <location>
        <begin position="116"/>
        <end position="139"/>
    </location>
</feature>
<comment type="caution">
    <text evidence="5">The sequence shown here is derived from an EMBL/GenBank/DDBJ whole genome shotgun (WGS) entry which is preliminary data.</text>
</comment>
<dbReference type="AlphaFoldDB" id="A0AAD3T5D1"/>
<comment type="similarity">
    <text evidence="1">Belongs to the universal ribosomal protein uS15 family.</text>
</comment>
<feature type="compositionally biased region" description="Low complexity" evidence="4">
    <location>
        <begin position="148"/>
        <end position="158"/>
    </location>
</feature>
<dbReference type="GO" id="GO:0005840">
    <property type="term" value="C:ribosome"/>
    <property type="evidence" value="ECO:0007669"/>
    <property type="project" value="UniProtKB-KW"/>
</dbReference>
<name>A0AAD3T5D1_NEPGR</name>
<evidence type="ECO:0000313" key="5">
    <source>
        <dbReference type="EMBL" id="GMH22161.1"/>
    </source>
</evidence>
<feature type="region of interest" description="Disordered" evidence="4">
    <location>
        <begin position="70"/>
        <end position="158"/>
    </location>
</feature>
<dbReference type="Pfam" id="PF00312">
    <property type="entry name" value="Ribosomal_S15"/>
    <property type="match status" value="1"/>
</dbReference>
<proteinExistence type="inferred from homology"/>
<keyword evidence="3" id="KW-0687">Ribonucleoprotein</keyword>
<evidence type="ECO:0000313" key="6">
    <source>
        <dbReference type="Proteomes" id="UP001279734"/>
    </source>
</evidence>
<dbReference type="Gene3D" id="1.10.287.10">
    <property type="entry name" value="S15/NS1, RNA-binding"/>
    <property type="match status" value="1"/>
</dbReference>
<dbReference type="GO" id="GO:1990904">
    <property type="term" value="C:ribonucleoprotein complex"/>
    <property type="evidence" value="ECO:0007669"/>
    <property type="project" value="UniProtKB-KW"/>
</dbReference>
<evidence type="ECO:0000256" key="2">
    <source>
        <dbReference type="ARBA" id="ARBA00022980"/>
    </source>
</evidence>
<feature type="compositionally biased region" description="Polar residues" evidence="4">
    <location>
        <begin position="70"/>
        <end position="90"/>
    </location>
</feature>
<organism evidence="5 6">
    <name type="scientific">Nepenthes gracilis</name>
    <name type="common">Slender pitcher plant</name>
    <dbReference type="NCBI Taxonomy" id="150966"/>
    <lineage>
        <taxon>Eukaryota</taxon>
        <taxon>Viridiplantae</taxon>
        <taxon>Streptophyta</taxon>
        <taxon>Embryophyta</taxon>
        <taxon>Tracheophyta</taxon>
        <taxon>Spermatophyta</taxon>
        <taxon>Magnoliopsida</taxon>
        <taxon>eudicotyledons</taxon>
        <taxon>Gunneridae</taxon>
        <taxon>Pentapetalae</taxon>
        <taxon>Caryophyllales</taxon>
        <taxon>Nepenthaceae</taxon>
        <taxon>Nepenthes</taxon>
    </lineage>
</organism>
<evidence type="ECO:0000256" key="4">
    <source>
        <dbReference type="SAM" id="MobiDB-lite"/>
    </source>
</evidence>
<dbReference type="GO" id="GO:0006412">
    <property type="term" value="P:translation"/>
    <property type="evidence" value="ECO:0007669"/>
    <property type="project" value="InterPro"/>
</dbReference>
<keyword evidence="6" id="KW-1185">Reference proteome</keyword>
<accession>A0AAD3T5D1</accession>
<dbReference type="PANTHER" id="PTHR47546:SF3">
    <property type="entry name" value="30S RIBOSOMAL PROTEIN S15, CHLOROPLASTIC"/>
    <property type="match status" value="1"/>
</dbReference>
<dbReference type="Proteomes" id="UP001279734">
    <property type="component" value="Unassembled WGS sequence"/>
</dbReference>
<dbReference type="InterPro" id="IPR000589">
    <property type="entry name" value="Ribosomal_uS15"/>
</dbReference>
<dbReference type="GO" id="GO:0003735">
    <property type="term" value="F:structural constituent of ribosome"/>
    <property type="evidence" value="ECO:0007669"/>
    <property type="project" value="InterPro"/>
</dbReference>
<dbReference type="CDD" id="cd00353">
    <property type="entry name" value="Ribosomal_S15p_S13e"/>
    <property type="match status" value="1"/>
</dbReference>
<sequence length="486" mass="55042">MIYRFAFKPNVQASSLSPLLRNLRFSRRGSAMAARAAHLKSENNTALKLLFRSPPIITFSHFSSSANNVEIGSENPQNTENKSSTLSSSFRDVKASLKQQQQIDRRPYSFTQRTDSVSKKPDRITSLEEIRRNLSEFRRRTASPDPSPLDSQPSSPPISLQELYKRNVMSRGESGGAELGNDRPGTKLSFEAIRESLRQLRSSQNDTANKVNDSMSLSKFKESLRLEPTWESGGSVRGSNVIGGTNYNLPSSVFGKELREMEKVGEKDMVMGTMKTEFVKMYSYGELGEKLRKLRPEGAKKEGENWFSLTELNERLIRLREMEEKESESRVPGVSFKELRESLLRLRVSEDEKAKKSTIQRLDILGQLGGTPSFMLSPPKEHLVEKYFHPDNLSSAEKSKIELKRVRDEFKMSESDCGSARVQIAQLTTEINHLSAVIHKKDKHSRKGLLTKVQKRKTFETTLITRTKEVTKLPVPCSPCCPLTRC</sequence>
<dbReference type="PANTHER" id="PTHR47546">
    <property type="entry name" value="S15/NS1, RNA-BINDING PROTEIN"/>
    <property type="match status" value="1"/>
</dbReference>
<dbReference type="EMBL" id="BSYO01000024">
    <property type="protein sequence ID" value="GMH22161.1"/>
    <property type="molecule type" value="Genomic_DNA"/>
</dbReference>
<dbReference type="SMART" id="SM01387">
    <property type="entry name" value="Ribosomal_S15"/>
    <property type="match status" value="1"/>
</dbReference>